<dbReference type="PROSITE" id="PS51725">
    <property type="entry name" value="ABM"/>
    <property type="match status" value="1"/>
</dbReference>
<proteinExistence type="predicted"/>
<keyword evidence="2" id="KW-0503">Monooxygenase</keyword>
<sequence>MPVTYCVKFDVVPERREEFLELLTGVLDAMRAEPMFHEAILHEDPGSPFRFMLYETWQSHEDVLEVQLARPYRREWHASLKRILARERDITMWTPIRRDGVGSNQASA</sequence>
<dbReference type="Proteomes" id="UP000233491">
    <property type="component" value="Unassembled WGS sequence"/>
</dbReference>
<dbReference type="EMBL" id="PJNW01000004">
    <property type="protein sequence ID" value="PKR89765.1"/>
    <property type="molecule type" value="Genomic_DNA"/>
</dbReference>
<feature type="domain" description="ABM" evidence="1">
    <location>
        <begin position="3"/>
        <end position="92"/>
    </location>
</feature>
<dbReference type="InterPro" id="IPR011008">
    <property type="entry name" value="Dimeric_a/b-barrel"/>
</dbReference>
<dbReference type="OrthoDB" id="9812192at2"/>
<dbReference type="Gene3D" id="3.30.70.100">
    <property type="match status" value="1"/>
</dbReference>
<name>A0A1I4UWA5_9HYPH</name>
<comment type="caution">
    <text evidence="2">The sequence shown here is derived from an EMBL/GenBank/DDBJ whole genome shotgun (WGS) entry which is preliminary data.</text>
</comment>
<organism evidence="2 3">
    <name type="scientific">Pleomorphomonas diazotrophica</name>
    <dbReference type="NCBI Taxonomy" id="1166257"/>
    <lineage>
        <taxon>Bacteria</taxon>
        <taxon>Pseudomonadati</taxon>
        <taxon>Pseudomonadota</taxon>
        <taxon>Alphaproteobacteria</taxon>
        <taxon>Hyphomicrobiales</taxon>
        <taxon>Pleomorphomonadaceae</taxon>
        <taxon>Pleomorphomonas</taxon>
    </lineage>
</organism>
<dbReference type="Pfam" id="PF03992">
    <property type="entry name" value="ABM"/>
    <property type="match status" value="1"/>
</dbReference>
<protein>
    <submittedName>
        <fullName evidence="2">Antibiotic biosynthesis monooxygenase</fullName>
    </submittedName>
</protein>
<accession>A0A1I4UWA5</accession>
<keyword evidence="3" id="KW-1185">Reference proteome</keyword>
<keyword evidence="2" id="KW-0560">Oxidoreductase</keyword>
<dbReference type="InterPro" id="IPR007138">
    <property type="entry name" value="ABM_dom"/>
</dbReference>
<dbReference type="RefSeq" id="WP_101288566.1">
    <property type="nucleotide sequence ID" value="NZ_FOUQ01000009.1"/>
</dbReference>
<evidence type="ECO:0000313" key="3">
    <source>
        <dbReference type="Proteomes" id="UP000233491"/>
    </source>
</evidence>
<gene>
    <name evidence="2" type="ORF">CXZ10_07650</name>
</gene>
<reference evidence="2 3" key="1">
    <citation type="submission" date="2017-12" db="EMBL/GenBank/DDBJ databases">
        <title>Anaerobic carbon monoxide metabolism by Pleomorphomonas carboxyditropha sp. nov., a new mesophilic hydrogenogenic carboxidotroph.</title>
        <authorList>
            <person name="Esquivel-Elizondo S."/>
            <person name="Krajmalnik-Brown R."/>
        </authorList>
    </citation>
    <scope>NUCLEOTIDE SEQUENCE [LARGE SCALE GENOMIC DNA]</scope>
    <source>
        <strain evidence="2 3">R5-392</strain>
    </source>
</reference>
<evidence type="ECO:0000313" key="2">
    <source>
        <dbReference type="EMBL" id="PKR89765.1"/>
    </source>
</evidence>
<dbReference type="GO" id="GO:0004497">
    <property type="term" value="F:monooxygenase activity"/>
    <property type="evidence" value="ECO:0007669"/>
    <property type="project" value="UniProtKB-KW"/>
</dbReference>
<dbReference type="SUPFAM" id="SSF54909">
    <property type="entry name" value="Dimeric alpha+beta barrel"/>
    <property type="match status" value="1"/>
</dbReference>
<evidence type="ECO:0000259" key="1">
    <source>
        <dbReference type="PROSITE" id="PS51725"/>
    </source>
</evidence>
<dbReference type="AlphaFoldDB" id="A0A1I4UWA5"/>